<dbReference type="HAMAP" id="MF_01609">
    <property type="entry name" value="Glu_cys_ligase_2"/>
    <property type="match status" value="1"/>
</dbReference>
<evidence type="ECO:0000256" key="3">
    <source>
        <dbReference type="ARBA" id="ARBA00022840"/>
    </source>
</evidence>
<dbReference type="NCBIfam" id="NF010041">
    <property type="entry name" value="PRK13517.1-1"/>
    <property type="match status" value="1"/>
</dbReference>
<dbReference type="InterPro" id="IPR050141">
    <property type="entry name" value="GCL_type2/YbdK_subfam"/>
</dbReference>
<comment type="caution">
    <text evidence="6">The sequence shown here is derived from an EMBL/GenBank/DDBJ whole genome shotgun (WGS) entry which is preliminary data.</text>
</comment>
<keyword evidence="1 5" id="KW-0436">Ligase</keyword>
<comment type="function">
    <text evidence="5">ATP-dependent carboxylate-amine ligase which exhibits weak glutamate--cysteine ligase activity.</text>
</comment>
<dbReference type="SUPFAM" id="SSF55931">
    <property type="entry name" value="Glutamine synthetase/guanido kinase"/>
    <property type="match status" value="1"/>
</dbReference>
<evidence type="ECO:0000313" key="7">
    <source>
        <dbReference type="Proteomes" id="UP001268819"/>
    </source>
</evidence>
<keyword evidence="2 5" id="KW-0547">Nucleotide-binding</keyword>
<name>A0ABU1PQ74_9PSEU</name>
<dbReference type="PANTHER" id="PTHR36510:SF1">
    <property type="entry name" value="GLUTAMATE--CYSTEINE LIGASE 2-RELATED"/>
    <property type="match status" value="1"/>
</dbReference>
<evidence type="ECO:0000256" key="2">
    <source>
        <dbReference type="ARBA" id="ARBA00022741"/>
    </source>
</evidence>
<dbReference type="PANTHER" id="PTHR36510">
    <property type="entry name" value="GLUTAMATE--CYSTEINE LIGASE 2-RELATED"/>
    <property type="match status" value="1"/>
</dbReference>
<comment type="similarity">
    <text evidence="5">Belongs to the glutamate--cysteine ligase type 2 family. YbdK subfamily.</text>
</comment>
<dbReference type="Gene3D" id="3.30.590.20">
    <property type="match status" value="1"/>
</dbReference>
<dbReference type="InterPro" id="IPR014746">
    <property type="entry name" value="Gln_synth/guanido_kin_cat_dom"/>
</dbReference>
<evidence type="ECO:0000256" key="1">
    <source>
        <dbReference type="ARBA" id="ARBA00022598"/>
    </source>
</evidence>
<evidence type="ECO:0000313" key="6">
    <source>
        <dbReference type="EMBL" id="MDR6592800.1"/>
    </source>
</evidence>
<evidence type="ECO:0000256" key="5">
    <source>
        <dbReference type="HAMAP-Rule" id="MF_01609"/>
    </source>
</evidence>
<dbReference type="EC" id="6.3.2.2" evidence="5"/>
<gene>
    <name evidence="6" type="ORF">J2S66_001184</name>
</gene>
<dbReference type="Pfam" id="PF04107">
    <property type="entry name" value="GCS2"/>
    <property type="match status" value="1"/>
</dbReference>
<proteinExistence type="inferred from homology"/>
<reference evidence="6 7" key="1">
    <citation type="submission" date="2023-07" db="EMBL/GenBank/DDBJ databases">
        <title>Sequencing the genomes of 1000 actinobacteria strains.</title>
        <authorList>
            <person name="Klenk H.-P."/>
        </authorList>
    </citation>
    <scope>NUCLEOTIDE SEQUENCE [LARGE SCALE GENOMIC DNA]</scope>
    <source>
        <strain evidence="6 7">DSM 43749</strain>
    </source>
</reference>
<dbReference type="EMBL" id="JAVDSG010000001">
    <property type="protein sequence ID" value="MDR6592800.1"/>
    <property type="molecule type" value="Genomic_DNA"/>
</dbReference>
<sequence>MDVPQSTPSMGVEEEFLLVDPRTGQPAPLGAEVVAAAGRRFGVELDVELARAQVETKTSICHTLADVGRQLRGMRLVAADAARGLGCTLLATGVPPVGGPEVATAGGDRYRHLAEDYRLLAREQSICGCHVHVAVPDPETAVQVCNHLRPWLPVLGAVTANSPLARGRDTGYASWRTVVWSRWPAAGPPPYFESAEHYESVCELLVDSGAAHDRGMVYWDVRPSSHLPTVEVRVADVAATADEAVLLAGLVRALVTAALADVHRGLPGPRVPTELLRVASWRAARDGLTGLCLDVPSERLVPTRLVLDRLLHRVRDHLDGDDLALVRDLLARVDLHGTGAARQRRAHARAGRLSDVLDQVAADTVAGTETWAGQAGLSSTRAE</sequence>
<comment type="catalytic activity">
    <reaction evidence="4 5">
        <text>L-cysteine + L-glutamate + ATP = gamma-L-glutamyl-L-cysteine + ADP + phosphate + H(+)</text>
        <dbReference type="Rhea" id="RHEA:13285"/>
        <dbReference type="ChEBI" id="CHEBI:15378"/>
        <dbReference type="ChEBI" id="CHEBI:29985"/>
        <dbReference type="ChEBI" id="CHEBI:30616"/>
        <dbReference type="ChEBI" id="CHEBI:35235"/>
        <dbReference type="ChEBI" id="CHEBI:43474"/>
        <dbReference type="ChEBI" id="CHEBI:58173"/>
        <dbReference type="ChEBI" id="CHEBI:456216"/>
        <dbReference type="EC" id="6.3.2.2"/>
    </reaction>
</comment>
<dbReference type="Proteomes" id="UP001268819">
    <property type="component" value="Unassembled WGS sequence"/>
</dbReference>
<dbReference type="RefSeq" id="WP_310304715.1">
    <property type="nucleotide sequence ID" value="NZ_JAVDSG010000001.1"/>
</dbReference>
<keyword evidence="3 5" id="KW-0067">ATP-binding</keyword>
<keyword evidence="7" id="KW-1185">Reference proteome</keyword>
<dbReference type="InterPro" id="IPR006336">
    <property type="entry name" value="GCS2"/>
</dbReference>
<dbReference type="InterPro" id="IPR011793">
    <property type="entry name" value="YbdK"/>
</dbReference>
<dbReference type="GO" id="GO:0016874">
    <property type="term" value="F:ligase activity"/>
    <property type="evidence" value="ECO:0007669"/>
    <property type="project" value="UniProtKB-KW"/>
</dbReference>
<accession>A0ABU1PQ74</accession>
<organism evidence="6 7">
    <name type="scientific">Saccharothrix longispora</name>
    <dbReference type="NCBI Taxonomy" id="33920"/>
    <lineage>
        <taxon>Bacteria</taxon>
        <taxon>Bacillati</taxon>
        <taxon>Actinomycetota</taxon>
        <taxon>Actinomycetes</taxon>
        <taxon>Pseudonocardiales</taxon>
        <taxon>Pseudonocardiaceae</taxon>
        <taxon>Saccharothrix</taxon>
    </lineage>
</organism>
<dbReference type="NCBIfam" id="TIGR02050">
    <property type="entry name" value="gshA_cyan_rel"/>
    <property type="match status" value="1"/>
</dbReference>
<protein>
    <recommendedName>
        <fullName evidence="5">Putative glutamate--cysteine ligase 2</fullName>
        <ecNumber evidence="5">6.3.2.2</ecNumber>
    </recommendedName>
    <alternativeName>
        <fullName evidence="5">Gamma-glutamylcysteine synthetase 2</fullName>
        <shortName evidence="5">GCS 2</shortName>
        <shortName evidence="5">Gamma-GCS 2</shortName>
    </alternativeName>
</protein>
<evidence type="ECO:0000256" key="4">
    <source>
        <dbReference type="ARBA" id="ARBA00048819"/>
    </source>
</evidence>